<keyword evidence="1" id="KW-0472">Membrane</keyword>
<comment type="caution">
    <text evidence="2">The sequence shown here is derived from an EMBL/GenBank/DDBJ whole genome shotgun (WGS) entry which is preliminary data.</text>
</comment>
<gene>
    <name evidence="2" type="ORF">SADUNF_Sadunf11G0096500</name>
</gene>
<feature type="transmembrane region" description="Helical" evidence="1">
    <location>
        <begin position="38"/>
        <end position="58"/>
    </location>
</feature>
<organism evidence="2 3">
    <name type="scientific">Salix dunnii</name>
    <dbReference type="NCBI Taxonomy" id="1413687"/>
    <lineage>
        <taxon>Eukaryota</taxon>
        <taxon>Viridiplantae</taxon>
        <taxon>Streptophyta</taxon>
        <taxon>Embryophyta</taxon>
        <taxon>Tracheophyta</taxon>
        <taxon>Spermatophyta</taxon>
        <taxon>Magnoliopsida</taxon>
        <taxon>eudicotyledons</taxon>
        <taxon>Gunneridae</taxon>
        <taxon>Pentapetalae</taxon>
        <taxon>rosids</taxon>
        <taxon>fabids</taxon>
        <taxon>Malpighiales</taxon>
        <taxon>Salicaceae</taxon>
        <taxon>Saliceae</taxon>
        <taxon>Salix</taxon>
    </lineage>
</organism>
<keyword evidence="1" id="KW-0812">Transmembrane</keyword>
<dbReference type="PROSITE" id="PS51257">
    <property type="entry name" value="PROKAR_LIPOPROTEIN"/>
    <property type="match status" value="1"/>
</dbReference>
<sequence>MDHHQYRGSHEKERKLLTGQSLSVACLMKKSHDSSESILTTLDFLAFACPAILFPFVVESQQRTRYSCSKLPLSPYITAQLASLNGVT</sequence>
<proteinExistence type="predicted"/>
<keyword evidence="1" id="KW-1133">Transmembrane helix</keyword>
<evidence type="ECO:0000313" key="3">
    <source>
        <dbReference type="Proteomes" id="UP000657918"/>
    </source>
</evidence>
<dbReference type="AlphaFoldDB" id="A0A835JQX7"/>
<accession>A0A835JQX7</accession>
<dbReference type="EMBL" id="JADGMS010000011">
    <property type="protein sequence ID" value="KAF9672939.1"/>
    <property type="molecule type" value="Genomic_DNA"/>
</dbReference>
<evidence type="ECO:0000256" key="1">
    <source>
        <dbReference type="SAM" id="Phobius"/>
    </source>
</evidence>
<protein>
    <submittedName>
        <fullName evidence="2">Uncharacterized protein</fullName>
    </submittedName>
</protein>
<evidence type="ECO:0000313" key="2">
    <source>
        <dbReference type="EMBL" id="KAF9672939.1"/>
    </source>
</evidence>
<reference evidence="2 3" key="1">
    <citation type="submission" date="2020-10" db="EMBL/GenBank/DDBJ databases">
        <title>Plant Genome Project.</title>
        <authorList>
            <person name="Zhang R.-G."/>
        </authorList>
    </citation>
    <scope>NUCLEOTIDE SEQUENCE [LARGE SCALE GENOMIC DNA]</scope>
    <source>
        <strain evidence="2">FAFU-HL-1</strain>
        <tissue evidence="2">Leaf</tissue>
    </source>
</reference>
<keyword evidence="3" id="KW-1185">Reference proteome</keyword>
<name>A0A835JQX7_9ROSI</name>
<dbReference type="Proteomes" id="UP000657918">
    <property type="component" value="Chromosome 11"/>
</dbReference>